<keyword evidence="2" id="KW-0560">Oxidoreductase</keyword>
<dbReference type="Pfam" id="PF03992">
    <property type="entry name" value="ABM"/>
    <property type="match status" value="2"/>
</dbReference>
<dbReference type="Gene3D" id="3.30.70.100">
    <property type="match status" value="1"/>
</dbReference>
<proteinExistence type="predicted"/>
<reference evidence="3" key="2">
    <citation type="submission" date="2023-07" db="EMBL/GenBank/DDBJ databases">
        <title>Genome-based characterization of strain KMM 296 and proposal for reclassification of Cobetia litoralis and Cobetia pacifica, and emended description of the species Cobetia amphilecti and Cobetia marina.</title>
        <authorList>
            <person name="Balabanova L."/>
            <person name="Nedashkovskaya O."/>
        </authorList>
    </citation>
    <scope>NUCLEOTIDE SEQUENCE [LARGE SCALE GENOMIC DNA]</scope>
    <source>
        <strain evidence="3">NRIC 0815</strain>
    </source>
</reference>
<dbReference type="InterPro" id="IPR011008">
    <property type="entry name" value="Dimeric_a/b-barrel"/>
</dbReference>
<dbReference type="SUPFAM" id="SSF54909">
    <property type="entry name" value="Dimeric alpha+beta barrel"/>
    <property type="match status" value="2"/>
</dbReference>
<accession>A0ABT6UT41</accession>
<protein>
    <submittedName>
        <fullName evidence="2">Antibiotic biosynthesis monooxygenase</fullName>
    </submittedName>
</protein>
<dbReference type="InterPro" id="IPR050744">
    <property type="entry name" value="AI-2_Isomerase_LsrG"/>
</dbReference>
<evidence type="ECO:0000313" key="3">
    <source>
        <dbReference type="Proteomes" id="UP001229025"/>
    </source>
</evidence>
<feature type="domain" description="ABM" evidence="1">
    <location>
        <begin position="2"/>
        <end position="89"/>
    </location>
</feature>
<dbReference type="GO" id="GO:0004497">
    <property type="term" value="F:monooxygenase activity"/>
    <property type="evidence" value="ECO:0007669"/>
    <property type="project" value="UniProtKB-KW"/>
</dbReference>
<dbReference type="PANTHER" id="PTHR33336">
    <property type="entry name" value="QUINOL MONOOXYGENASE YGIN-RELATED"/>
    <property type="match status" value="1"/>
</dbReference>
<evidence type="ECO:0000313" key="2">
    <source>
        <dbReference type="EMBL" id="MDI5885879.1"/>
    </source>
</evidence>
<dbReference type="RefSeq" id="WP_284727479.1">
    <property type="nucleotide sequence ID" value="NZ_JASCSA010000018.1"/>
</dbReference>
<dbReference type="InterPro" id="IPR007138">
    <property type="entry name" value="ABM_dom"/>
</dbReference>
<reference evidence="2 3" key="1">
    <citation type="submission" date="2023-04" db="EMBL/GenBank/DDBJ databases">
        <authorList>
            <person name="Otstavnykh N."/>
            <person name="Seitkalieva A."/>
            <person name="Bystritskaya E."/>
        </authorList>
    </citation>
    <scope>NUCLEOTIDE SEQUENCE [LARGE SCALE GENOMIC DNA]</scope>
    <source>
        <strain evidence="2 3">NRIC 0815</strain>
    </source>
</reference>
<dbReference type="PROSITE" id="PS51725">
    <property type="entry name" value="ABM"/>
    <property type="match status" value="1"/>
</dbReference>
<evidence type="ECO:0000259" key="1">
    <source>
        <dbReference type="PROSITE" id="PS51725"/>
    </source>
</evidence>
<name>A0ABT6UT41_9GAMM</name>
<dbReference type="PANTHER" id="PTHR33336:SF3">
    <property type="entry name" value="ABM DOMAIN-CONTAINING PROTEIN"/>
    <property type="match status" value="1"/>
</dbReference>
<dbReference type="EMBL" id="JASCSA010000018">
    <property type="protein sequence ID" value="MDI5885879.1"/>
    <property type="molecule type" value="Genomic_DNA"/>
</dbReference>
<dbReference type="Proteomes" id="UP001229025">
    <property type="component" value="Unassembled WGS sequence"/>
</dbReference>
<organism evidence="2 3">
    <name type="scientific">Cobetia amphilecti</name>
    <dbReference type="NCBI Taxonomy" id="1055104"/>
    <lineage>
        <taxon>Bacteria</taxon>
        <taxon>Pseudomonadati</taxon>
        <taxon>Pseudomonadota</taxon>
        <taxon>Gammaproteobacteria</taxon>
        <taxon>Oceanospirillales</taxon>
        <taxon>Halomonadaceae</taxon>
        <taxon>Cobetia</taxon>
    </lineage>
</organism>
<keyword evidence="3" id="KW-1185">Reference proteome</keyword>
<keyword evidence="2" id="KW-0503">Monooxygenase</keyword>
<gene>
    <name evidence="2" type="ORF">QLT01_16150</name>
</gene>
<comment type="caution">
    <text evidence="2">The sequence shown here is derived from an EMBL/GenBank/DDBJ whole genome shotgun (WGS) entry which is preliminary data.</text>
</comment>
<sequence length="210" mass="24165">MLTLIVKFDVKPEQLATFKQALADNKLGSAAEPEMLEMRFFAAKDSPTTIFAYERWASAEAHQAHVNQPYAQALLKLADTALASPFEVMPLNDTDPPPLHEANPRHVQPEDEVFSIFFIFKIKEEYRARLLQQFTTHVAKTRSEEPGNLVFDLYTIDGQDDTLVIYEHWRTESDLWDIHFQQPYAIETGKLLEQAMVGDMQQYLNIVSEF</sequence>